<dbReference type="EMBL" id="LQPE01000010">
    <property type="protein sequence ID" value="ORW11099.1"/>
    <property type="molecule type" value="Genomic_DNA"/>
</dbReference>
<dbReference type="CDD" id="cd01127">
    <property type="entry name" value="TrwB_TraG_TraD_VirD4"/>
    <property type="match status" value="1"/>
</dbReference>
<dbReference type="Gene3D" id="3.40.50.300">
    <property type="entry name" value="P-loop containing nucleotide triphosphate hydrolases"/>
    <property type="match status" value="1"/>
</dbReference>
<feature type="transmembrane region" description="Helical" evidence="5">
    <location>
        <begin position="22"/>
        <end position="41"/>
    </location>
</feature>
<keyword evidence="5" id="KW-0812">Transmembrane</keyword>
<dbReference type="PANTHER" id="PTHR22683">
    <property type="entry name" value="SPORULATION PROTEIN RELATED"/>
    <property type="match status" value="1"/>
</dbReference>
<reference evidence="7 8" key="1">
    <citation type="submission" date="2016-01" db="EMBL/GenBank/DDBJ databases">
        <title>The new phylogeny of the genus Mycobacterium.</title>
        <authorList>
            <person name="Tarcisio F."/>
            <person name="Conor M."/>
            <person name="Antonella G."/>
            <person name="Elisabetta G."/>
            <person name="Giulia F.S."/>
            <person name="Sara T."/>
            <person name="Anna F."/>
            <person name="Clotilde B."/>
            <person name="Roberto B."/>
            <person name="Veronica D.S."/>
            <person name="Fabio R."/>
            <person name="Monica P."/>
            <person name="Olivier J."/>
            <person name="Enrico T."/>
            <person name="Nicola S."/>
        </authorList>
    </citation>
    <scope>NUCLEOTIDE SEQUENCE [LARGE SCALE GENOMIC DNA]</scope>
    <source>
        <strain evidence="7 8">DSM 45166</strain>
    </source>
</reference>
<evidence type="ECO:0000256" key="5">
    <source>
        <dbReference type="SAM" id="Phobius"/>
    </source>
</evidence>
<organism evidence="7 8">
    <name type="scientific">Mycobacterium kyorinense</name>
    <dbReference type="NCBI Taxonomy" id="487514"/>
    <lineage>
        <taxon>Bacteria</taxon>
        <taxon>Bacillati</taxon>
        <taxon>Actinomycetota</taxon>
        <taxon>Actinomycetes</taxon>
        <taxon>Mycobacteriales</taxon>
        <taxon>Mycobacteriaceae</taxon>
        <taxon>Mycobacterium</taxon>
    </lineage>
</organism>
<dbReference type="OrthoDB" id="5083868at2"/>
<keyword evidence="5" id="KW-0472">Membrane</keyword>
<dbReference type="AlphaFoldDB" id="A0A1X1YIZ6"/>
<evidence type="ECO:0000256" key="2">
    <source>
        <dbReference type="ARBA" id="ARBA00022840"/>
    </source>
</evidence>
<dbReference type="GO" id="GO:0003677">
    <property type="term" value="F:DNA binding"/>
    <property type="evidence" value="ECO:0007669"/>
    <property type="project" value="InterPro"/>
</dbReference>
<keyword evidence="7" id="KW-0132">Cell division</keyword>
<evidence type="ECO:0000313" key="8">
    <source>
        <dbReference type="Proteomes" id="UP000193487"/>
    </source>
</evidence>
<dbReference type="InterPro" id="IPR002543">
    <property type="entry name" value="FtsK_dom"/>
</dbReference>
<dbReference type="GO" id="GO:0005524">
    <property type="term" value="F:ATP binding"/>
    <property type="evidence" value="ECO:0007669"/>
    <property type="project" value="UniProtKB-UniRule"/>
</dbReference>
<evidence type="ECO:0000256" key="4">
    <source>
        <dbReference type="SAM" id="MobiDB-lite"/>
    </source>
</evidence>
<dbReference type="InterPro" id="IPR050206">
    <property type="entry name" value="FtsK/SpoIIIE/SftA"/>
</dbReference>
<dbReference type="InterPro" id="IPR027417">
    <property type="entry name" value="P-loop_NTPase"/>
</dbReference>
<name>A0A1X1YIZ6_9MYCO</name>
<dbReference type="Pfam" id="PF01580">
    <property type="entry name" value="FtsK_SpoIIIE"/>
    <property type="match status" value="1"/>
</dbReference>
<evidence type="ECO:0000256" key="1">
    <source>
        <dbReference type="ARBA" id="ARBA00022741"/>
    </source>
</evidence>
<dbReference type="SUPFAM" id="SSF52540">
    <property type="entry name" value="P-loop containing nucleoside triphosphate hydrolases"/>
    <property type="match status" value="1"/>
</dbReference>
<proteinExistence type="predicted"/>
<keyword evidence="8" id="KW-1185">Reference proteome</keyword>
<feature type="domain" description="FtsK" evidence="6">
    <location>
        <begin position="369"/>
        <end position="563"/>
    </location>
</feature>
<keyword evidence="5" id="KW-1133">Transmembrane helix</keyword>
<keyword evidence="7" id="KW-0131">Cell cycle</keyword>
<dbReference type="PROSITE" id="PS50901">
    <property type="entry name" value="FTSK"/>
    <property type="match status" value="1"/>
</dbReference>
<feature type="transmembrane region" description="Helical" evidence="5">
    <location>
        <begin position="122"/>
        <end position="142"/>
    </location>
</feature>
<dbReference type="Proteomes" id="UP000193487">
    <property type="component" value="Unassembled WGS sequence"/>
</dbReference>
<keyword evidence="2 3" id="KW-0067">ATP-binding</keyword>
<protein>
    <submittedName>
        <fullName evidence="7">Cell division protein FtsK</fullName>
    </submittedName>
</protein>
<evidence type="ECO:0000256" key="3">
    <source>
        <dbReference type="PROSITE-ProRule" id="PRU00289"/>
    </source>
</evidence>
<gene>
    <name evidence="7" type="ORF">AWC14_19500</name>
</gene>
<feature type="region of interest" description="Disordered" evidence="4">
    <location>
        <begin position="199"/>
        <end position="221"/>
    </location>
</feature>
<accession>A0A1X1YIZ6</accession>
<evidence type="ECO:0000313" key="7">
    <source>
        <dbReference type="EMBL" id="ORW11099.1"/>
    </source>
</evidence>
<sequence length="751" mass="82787">MKASSNPSPSARATSDKDPTEAVLAVLALVAAGAWLGYRYITNHHGILAALRTNTTLALAISTTITIAASAHLWWATHPKVASETEPDTWTLRFPVASATIATAGATFTTAFAVINGRLHAPLIPAIGLASAAAIAATSLTVDRYRLRATRTKTRSTLIQALYGPLGHQQPTPLVIPATRWQPKSAVPEQLTIRAKRPTFSNPSIDHHPVDLDDTTGPAARRPDLATTIRKTLRAHCGAHYRVSPDPSGLRFTADHFVPEQIDEDHAELTKKVREVFEATATVTGDLTSGFTIKHSIAKKLTGEFRKRLAVQTLTELIGGNWRVEWKTQASEVVFMPKPELDRVIYPTPVPAVRSIAEAVGQYRQTRFAYGVDLDLGVQEWDPLDSPHTLVGGKTGAGKTVYLRTLIMMAALRGWAIVLVDFKGGSFSDFVGWPNVHIISSDPYESIATIHRMYKLQDDRNARARWDQTQWDDNLPYLVIVDEAAQFKVVLERLWNNGLKPKNGPKECPTLTEINEMARLSRTARVHLVMCMQRPDHDLIDTESRDNFGNRVSVGPISRIAAEMLFDDSYTGRFVPRIKGRGMSTGIHQEPRETQYFFTPPADSTVPEEAAVIAKLRPPVTLVPRYVPELPANLGAATWNDIANAPWFPLSQRPDLDPTLVVRKITHFEGDSRLGFDQDADARPAEDLVVSAAELQPKDVVSFDGRTGEVDGIDVDQHGVVTVMWQDDEDSRLRLSTLHASNQVTVQRSSS</sequence>
<feature type="transmembrane region" description="Helical" evidence="5">
    <location>
        <begin position="53"/>
        <end position="76"/>
    </location>
</feature>
<feature type="transmembrane region" description="Helical" evidence="5">
    <location>
        <begin position="96"/>
        <end position="115"/>
    </location>
</feature>
<dbReference type="GO" id="GO:0051301">
    <property type="term" value="P:cell division"/>
    <property type="evidence" value="ECO:0007669"/>
    <property type="project" value="UniProtKB-KW"/>
</dbReference>
<feature type="binding site" evidence="3">
    <location>
        <begin position="393"/>
        <end position="400"/>
    </location>
    <ligand>
        <name>ATP</name>
        <dbReference type="ChEBI" id="CHEBI:30616"/>
    </ligand>
</feature>
<dbReference type="PANTHER" id="PTHR22683:SF41">
    <property type="entry name" value="DNA TRANSLOCASE FTSK"/>
    <property type="match status" value="1"/>
</dbReference>
<keyword evidence="1 3" id="KW-0547">Nucleotide-binding</keyword>
<comment type="caution">
    <text evidence="7">The sequence shown here is derived from an EMBL/GenBank/DDBJ whole genome shotgun (WGS) entry which is preliminary data.</text>
</comment>
<evidence type="ECO:0000259" key="6">
    <source>
        <dbReference type="PROSITE" id="PS50901"/>
    </source>
</evidence>